<feature type="compositionally biased region" description="Basic residues" evidence="7">
    <location>
        <begin position="818"/>
        <end position="828"/>
    </location>
</feature>
<dbReference type="InterPro" id="IPR012677">
    <property type="entry name" value="Nucleotide-bd_a/b_plait_sf"/>
</dbReference>
<dbReference type="InterPro" id="IPR035979">
    <property type="entry name" value="RBD_domain_sf"/>
</dbReference>
<dbReference type="SUPFAM" id="SSF54928">
    <property type="entry name" value="RNA-binding domain, RBD"/>
    <property type="match status" value="5"/>
</dbReference>
<evidence type="ECO:0000259" key="8">
    <source>
        <dbReference type="PROSITE" id="PS50102"/>
    </source>
</evidence>
<evidence type="ECO:0000256" key="2">
    <source>
        <dbReference type="ARBA" id="ARBA00008033"/>
    </source>
</evidence>
<feature type="domain" description="RRM" evidence="8">
    <location>
        <begin position="622"/>
        <end position="705"/>
    </location>
</feature>
<dbReference type="GO" id="GO:0003729">
    <property type="term" value="F:mRNA binding"/>
    <property type="evidence" value="ECO:0007669"/>
    <property type="project" value="TreeGrafter"/>
</dbReference>
<dbReference type="AlphaFoldDB" id="A0A069DX14"/>
<keyword evidence="5" id="KW-0539">Nucleus</keyword>
<feature type="domain" description="RRM" evidence="8">
    <location>
        <begin position="227"/>
        <end position="298"/>
    </location>
</feature>
<name>A0A069DX14_9HEMI</name>
<reference evidence="9" key="1">
    <citation type="journal article" date="2015" name="J. Med. Entomol.">
        <title>A Deep Insight Into the Sialotranscriptome of the Chagas Disease Vector, Panstrongylus megistus (Hemiptera: Heteroptera).</title>
        <authorList>
            <person name="Ribeiro J.M."/>
            <person name="Schwarz A."/>
            <person name="Francischetti I.M."/>
        </authorList>
    </citation>
    <scope>NUCLEOTIDE SEQUENCE</scope>
    <source>
        <tissue evidence="9">Salivary glands</tissue>
    </source>
</reference>
<evidence type="ECO:0000256" key="7">
    <source>
        <dbReference type="SAM" id="MobiDB-lite"/>
    </source>
</evidence>
<proteinExistence type="evidence at transcript level"/>
<dbReference type="FunFam" id="3.30.70.330:FF:000738">
    <property type="entry name" value="RNA-binding motif protein 19"/>
    <property type="match status" value="1"/>
</dbReference>
<accession>A0A069DX14</accession>
<dbReference type="EMBL" id="GBGD01000459">
    <property type="protein sequence ID" value="JAC88430.1"/>
    <property type="molecule type" value="mRNA"/>
</dbReference>
<evidence type="ECO:0000256" key="1">
    <source>
        <dbReference type="ARBA" id="ARBA00004123"/>
    </source>
</evidence>
<dbReference type="SMART" id="SM00360">
    <property type="entry name" value="RRM"/>
    <property type="match status" value="6"/>
</dbReference>
<dbReference type="FunFam" id="3.30.70.330:FF:000277">
    <property type="entry name" value="RNA binding motif protein 19"/>
    <property type="match status" value="1"/>
</dbReference>
<dbReference type="CDD" id="cd12318">
    <property type="entry name" value="RRM5_RBM19_like"/>
    <property type="match status" value="1"/>
</dbReference>
<dbReference type="PANTHER" id="PTHR48039">
    <property type="entry name" value="RNA-BINDING MOTIF PROTEIN 14B"/>
    <property type="match status" value="1"/>
</dbReference>
<feature type="domain" description="RRM" evidence="8">
    <location>
        <begin position="508"/>
        <end position="580"/>
    </location>
</feature>
<keyword evidence="3" id="KW-0677">Repeat</keyword>
<dbReference type="Gene3D" id="3.30.70.330">
    <property type="match status" value="6"/>
</dbReference>
<dbReference type="InterPro" id="IPR051945">
    <property type="entry name" value="RRM_MRD1_RNA_proc_ribogen"/>
</dbReference>
<comment type="subcellular location">
    <subcellularLocation>
        <location evidence="1">Nucleus</location>
    </subcellularLocation>
</comment>
<sequence>MSRIIVKNLPNDVDVNKLHEKFSELGYVTDLQLKYTPQGKFRKFCFVGYETSDQANAAVNHINKAYFGTSRLQVELCGELGDSKKPKTWSKYSIDKSIFMKALAQERNNELKHSNDEDEKEKNKKRKTSADDSMMHQIKKHKDDPEFIEFMDLYGKADKVLQLQGHDEEDHNNNENQEIQNVATNKCAHSAISDLEYLKTKIKGSNLEVASKIINEEKLPKPDNQYFTVKISNLPYRATKKDIRRLLNPVTPASIRLPQKIKGIAFIGFETEKEKRRALIKNKTFLNGRQLAVIDYQPKQVSNDTVQNRWKDQEEALKNEENIAESGRIFIRNLAYSLSEEDIQNLFSKFGPLAEVILPVDRVSRQLKGYGIVTFVMPEHALSAYTALDGTILHGRMLHLLPAKAKENLEKPIIEEGTNYKNEKFKKLKTKAGSSYNWNSLFLDLNAIAEVISKKYNVSKEDVLTGKDAAVRLALAETQLVTETKQFLEENGVKLDAFNQEVKKRSKTVILVKNLPPNTTIPEIRELFAKYGELGRVLLPTNGITGIVEFLEPSEAQIAFKRLAYSKFKYLPLYLEWAPDDSLAANVTKTEKAKSEISDENVEEEEKQSEDDEGNIITENNATLFVKNLNFQTSEEDLKEHFKSCGRIASTLIARKKDIKVPGSLLSMGYGFVHFYFASSAKEALKRLQGSELQEHKLELKISHRTLPDDVINKRKRTNVAKQTGTKIMVRNIPFQATAKEITDLFKIFGELKFVRLPKKLVGTGKHRGFAFVEFVTKYDARRAMKALCQSTHLLGRRLVLEWAQSDQDVNTLMKTTGKHFHDKPRKTSKVEIPEGDDERELDEIQF</sequence>
<dbReference type="InterPro" id="IPR034421">
    <property type="entry name" value="RBM19_RRM6"/>
</dbReference>
<dbReference type="InterPro" id="IPR034423">
    <property type="entry name" value="RBM19_RRM5"/>
</dbReference>
<evidence type="ECO:0000256" key="5">
    <source>
        <dbReference type="ARBA" id="ARBA00023242"/>
    </source>
</evidence>
<dbReference type="GO" id="GO:0005634">
    <property type="term" value="C:nucleus"/>
    <property type="evidence" value="ECO:0007669"/>
    <property type="project" value="UniProtKB-SubCell"/>
</dbReference>
<evidence type="ECO:0000256" key="4">
    <source>
        <dbReference type="ARBA" id="ARBA00022884"/>
    </source>
</evidence>
<dbReference type="InterPro" id="IPR000504">
    <property type="entry name" value="RRM_dom"/>
</dbReference>
<dbReference type="CDD" id="cd12571">
    <property type="entry name" value="RRM6_RBM19"/>
    <property type="match status" value="1"/>
</dbReference>
<evidence type="ECO:0000256" key="6">
    <source>
        <dbReference type="PROSITE-ProRule" id="PRU00176"/>
    </source>
</evidence>
<dbReference type="PANTHER" id="PTHR48039:SF5">
    <property type="entry name" value="RNA-BINDING PROTEIN 28"/>
    <property type="match status" value="1"/>
</dbReference>
<feature type="domain" description="RRM" evidence="8">
    <location>
        <begin position="2"/>
        <end position="79"/>
    </location>
</feature>
<protein>
    <submittedName>
        <fullName evidence="9">Putative rna-binding protein rrm superfamily</fullName>
    </submittedName>
</protein>
<dbReference type="Pfam" id="PF00076">
    <property type="entry name" value="RRM_1"/>
    <property type="match status" value="6"/>
</dbReference>
<feature type="domain" description="RRM" evidence="8">
    <location>
        <begin position="726"/>
        <end position="806"/>
    </location>
</feature>
<comment type="similarity">
    <text evidence="2">Belongs to the RRM MRD1 family.</text>
</comment>
<dbReference type="PROSITE" id="PS50102">
    <property type="entry name" value="RRM"/>
    <property type="match status" value="6"/>
</dbReference>
<feature type="domain" description="RRM" evidence="8">
    <location>
        <begin position="327"/>
        <end position="405"/>
    </location>
</feature>
<organism evidence="9">
    <name type="scientific">Panstrongylus megistus</name>
    <dbReference type="NCBI Taxonomy" id="65343"/>
    <lineage>
        <taxon>Eukaryota</taxon>
        <taxon>Metazoa</taxon>
        <taxon>Ecdysozoa</taxon>
        <taxon>Arthropoda</taxon>
        <taxon>Hexapoda</taxon>
        <taxon>Insecta</taxon>
        <taxon>Pterygota</taxon>
        <taxon>Neoptera</taxon>
        <taxon>Paraneoptera</taxon>
        <taxon>Hemiptera</taxon>
        <taxon>Heteroptera</taxon>
        <taxon>Panheteroptera</taxon>
        <taxon>Cimicomorpha</taxon>
        <taxon>Reduviidae</taxon>
        <taxon>Triatominae</taxon>
        <taxon>Panstrongylus</taxon>
    </lineage>
</organism>
<feature type="compositionally biased region" description="Acidic residues" evidence="7">
    <location>
        <begin position="834"/>
        <end position="847"/>
    </location>
</feature>
<feature type="region of interest" description="Disordered" evidence="7">
    <location>
        <begin position="109"/>
        <end position="137"/>
    </location>
</feature>
<keyword evidence="4 6" id="KW-0694">RNA-binding</keyword>
<evidence type="ECO:0000256" key="3">
    <source>
        <dbReference type="ARBA" id="ARBA00022737"/>
    </source>
</evidence>
<feature type="region of interest" description="Disordered" evidence="7">
    <location>
        <begin position="818"/>
        <end position="847"/>
    </location>
</feature>
<evidence type="ECO:0000313" key="9">
    <source>
        <dbReference type="EMBL" id="JAC88430.1"/>
    </source>
</evidence>